<dbReference type="EMBL" id="SMFY01000005">
    <property type="protein sequence ID" value="TCK19785.1"/>
    <property type="molecule type" value="Genomic_DNA"/>
</dbReference>
<sequence>MQGMGSTRFLERIRITSVDPRHRDHAMRSRLYIVGGSAALVACLTIAIHIANAKGDPAVTVQIDAPEGYETCFMKRTLVFASSTPRLEMVRRCKRD</sequence>
<proteinExistence type="predicted"/>
<keyword evidence="1" id="KW-0812">Transmembrane</keyword>
<dbReference type="Proteomes" id="UP000295030">
    <property type="component" value="Unassembled WGS sequence"/>
</dbReference>
<name>A0A4R1HH75_ANCAQ</name>
<accession>A0A4R1HH75</accession>
<keyword evidence="1" id="KW-0472">Membrane</keyword>
<evidence type="ECO:0000313" key="2">
    <source>
        <dbReference type="EMBL" id="TCK19785.1"/>
    </source>
</evidence>
<keyword evidence="1" id="KW-1133">Transmembrane helix</keyword>
<dbReference type="AlphaFoldDB" id="A0A4R1HH75"/>
<comment type="caution">
    <text evidence="2">The sequence shown here is derived from an EMBL/GenBank/DDBJ whole genome shotgun (WGS) entry which is preliminary data.</text>
</comment>
<organism evidence="2 3">
    <name type="scientific">Ancylobacter aquaticus</name>
    <dbReference type="NCBI Taxonomy" id="100"/>
    <lineage>
        <taxon>Bacteria</taxon>
        <taxon>Pseudomonadati</taxon>
        <taxon>Pseudomonadota</taxon>
        <taxon>Alphaproteobacteria</taxon>
        <taxon>Hyphomicrobiales</taxon>
        <taxon>Xanthobacteraceae</taxon>
        <taxon>Ancylobacter</taxon>
    </lineage>
</organism>
<evidence type="ECO:0000256" key="1">
    <source>
        <dbReference type="SAM" id="Phobius"/>
    </source>
</evidence>
<protein>
    <submittedName>
        <fullName evidence="2">Uncharacterized protein</fullName>
    </submittedName>
</protein>
<feature type="transmembrane region" description="Helical" evidence="1">
    <location>
        <begin position="31"/>
        <end position="51"/>
    </location>
</feature>
<reference evidence="2 3" key="1">
    <citation type="submission" date="2019-03" db="EMBL/GenBank/DDBJ databases">
        <title>Genomic Encyclopedia of Type Strains, Phase IV (KMG-IV): sequencing the most valuable type-strain genomes for metagenomic binning, comparative biology and taxonomic classification.</title>
        <authorList>
            <person name="Goeker M."/>
        </authorList>
    </citation>
    <scope>NUCLEOTIDE SEQUENCE [LARGE SCALE GENOMIC DNA]</scope>
    <source>
        <strain evidence="2 3">DSM 101</strain>
    </source>
</reference>
<keyword evidence="3" id="KW-1185">Reference proteome</keyword>
<evidence type="ECO:0000313" key="3">
    <source>
        <dbReference type="Proteomes" id="UP000295030"/>
    </source>
</evidence>
<gene>
    <name evidence="2" type="ORF">EV667_4247</name>
</gene>